<keyword evidence="8" id="KW-1185">Reference proteome</keyword>
<dbReference type="SUPFAM" id="SSF57756">
    <property type="entry name" value="Retrovirus zinc finger-like domains"/>
    <property type="match status" value="1"/>
</dbReference>
<reference evidence="7" key="2">
    <citation type="submission" date="2021-10" db="EMBL/GenBank/DDBJ databases">
        <title>Phylogenomics reveals ancestral predisposition of the termite-cultivated fungus Termitomyces towards a domesticated lifestyle.</title>
        <authorList>
            <person name="Auxier B."/>
            <person name="Grum-Grzhimaylo A."/>
            <person name="Cardenas M.E."/>
            <person name="Lodge J.D."/>
            <person name="Laessoe T."/>
            <person name="Pedersen O."/>
            <person name="Smith M.E."/>
            <person name="Kuyper T.W."/>
            <person name="Franco-Molano E.A."/>
            <person name="Baroni T.J."/>
            <person name="Aanen D.K."/>
        </authorList>
    </citation>
    <scope>NUCLEOTIDE SEQUENCE</scope>
    <source>
        <strain evidence="7">D49</strain>
    </source>
</reference>
<name>A0A9P7FTT2_9AGAR</name>
<dbReference type="InterPro" id="IPR001878">
    <property type="entry name" value="Znf_CCHC"/>
</dbReference>
<feature type="compositionally biased region" description="Polar residues" evidence="4">
    <location>
        <begin position="368"/>
        <end position="380"/>
    </location>
</feature>
<dbReference type="Gene3D" id="4.10.60.10">
    <property type="entry name" value="Zinc finger, CCHC-type"/>
    <property type="match status" value="1"/>
</dbReference>
<evidence type="ECO:0000259" key="6">
    <source>
        <dbReference type="PROSITE" id="PS50245"/>
    </source>
</evidence>
<dbReference type="GO" id="GO:0008270">
    <property type="term" value="F:zinc ion binding"/>
    <property type="evidence" value="ECO:0007669"/>
    <property type="project" value="UniProtKB-KW"/>
</dbReference>
<dbReference type="Proteomes" id="UP000717328">
    <property type="component" value="Unassembled WGS sequence"/>
</dbReference>
<evidence type="ECO:0000313" key="7">
    <source>
        <dbReference type="EMBL" id="KAG5635215.1"/>
    </source>
</evidence>
<dbReference type="PROSITE" id="PS50245">
    <property type="entry name" value="CAP_GLY_2"/>
    <property type="match status" value="1"/>
</dbReference>
<keyword evidence="1" id="KW-0507">mRNA processing</keyword>
<feature type="compositionally biased region" description="Polar residues" evidence="4">
    <location>
        <begin position="69"/>
        <end position="83"/>
    </location>
</feature>
<dbReference type="SMART" id="SM01052">
    <property type="entry name" value="CAP_GLY"/>
    <property type="match status" value="1"/>
</dbReference>
<feature type="compositionally biased region" description="Basic and acidic residues" evidence="4">
    <location>
        <begin position="993"/>
        <end position="1003"/>
    </location>
</feature>
<feature type="compositionally biased region" description="Polar residues" evidence="4">
    <location>
        <begin position="265"/>
        <end position="284"/>
    </location>
</feature>
<gene>
    <name evidence="7" type="ORF">H0H81_012019</name>
</gene>
<feature type="compositionally biased region" description="Low complexity" evidence="4">
    <location>
        <begin position="353"/>
        <end position="367"/>
    </location>
</feature>
<comment type="caution">
    <text evidence="7">The sequence shown here is derived from an EMBL/GenBank/DDBJ whole genome shotgun (WGS) entry which is preliminary data.</text>
</comment>
<protein>
    <recommendedName>
        <fullName evidence="9">CAP-Gly domain-containing protein</fullName>
    </recommendedName>
</protein>
<evidence type="ECO:0000256" key="3">
    <source>
        <dbReference type="SAM" id="Coils"/>
    </source>
</evidence>
<feature type="region of interest" description="Disordered" evidence="4">
    <location>
        <begin position="212"/>
        <end position="322"/>
    </location>
</feature>
<dbReference type="PANTHER" id="PTHR34491">
    <property type="entry name" value="A-TYPE INCLUSION PROTEIN, PUTATIVE-RELATED"/>
    <property type="match status" value="1"/>
</dbReference>
<evidence type="ECO:0000313" key="8">
    <source>
        <dbReference type="Proteomes" id="UP000717328"/>
    </source>
</evidence>
<dbReference type="InterPro" id="IPR036875">
    <property type="entry name" value="Znf_CCHC_sf"/>
</dbReference>
<proteinExistence type="predicted"/>
<keyword evidence="2" id="KW-0479">Metal-binding</keyword>
<dbReference type="SUPFAM" id="SSF74924">
    <property type="entry name" value="Cap-Gly domain"/>
    <property type="match status" value="1"/>
</dbReference>
<feature type="region of interest" description="Disordered" evidence="4">
    <location>
        <begin position="1"/>
        <end position="42"/>
    </location>
</feature>
<dbReference type="PROSITE" id="PS50158">
    <property type="entry name" value="ZF_CCHC"/>
    <property type="match status" value="1"/>
</dbReference>
<reference evidence="7" key="1">
    <citation type="submission" date="2021-02" db="EMBL/GenBank/DDBJ databases">
        <authorList>
            <person name="Nieuwenhuis M."/>
            <person name="Van De Peppel L.J.J."/>
        </authorList>
    </citation>
    <scope>NUCLEOTIDE SEQUENCE</scope>
    <source>
        <strain evidence="7">D49</strain>
    </source>
</reference>
<accession>A0A9P7FTT2</accession>
<feature type="region of interest" description="Disordered" evidence="4">
    <location>
        <begin position="979"/>
        <end position="1003"/>
    </location>
</feature>
<feature type="domain" description="CCHC-type" evidence="5">
    <location>
        <begin position="1122"/>
        <end position="1136"/>
    </location>
</feature>
<dbReference type="PANTHER" id="PTHR34491:SF156">
    <property type="entry name" value="KINESIN MOTOR DOMAIN-CONTAINING PROTEIN"/>
    <property type="match status" value="1"/>
</dbReference>
<feature type="region of interest" description="Disordered" evidence="4">
    <location>
        <begin position="1061"/>
        <end position="1082"/>
    </location>
</feature>
<dbReference type="Gene3D" id="2.30.30.190">
    <property type="entry name" value="CAP Gly-rich-like domain"/>
    <property type="match status" value="1"/>
</dbReference>
<feature type="compositionally biased region" description="Low complexity" evidence="4">
    <location>
        <begin position="94"/>
        <end position="105"/>
    </location>
</feature>
<sequence>MSATPGKPRQSGIPGPGRATGIPTPGRSRASSSVIQQSAPQTDVEYMSRAFADAIKANDPAQHRVHYTNGASVASLSPQSISHSGRHSVTGRPSSVASSYSTSGSAYPKERPKTPVSARLPSRPPSRVSDVFGRSTTRAFEVGDNVRIESLGFEGTLRFYGELPKKQGIWAGVELSGGFAGKGKNNGAVDGIQYFSCPEKCGVFVAATKLSPPTVGAGAIPRPASVASSRGGRVTPAPSGRMTPSSSSSLVTSRVPAPSSSSSSNGRITPSANGRVTPSTSSGRITPGATPAARNRRALVKSTTSRPDIPIPVDQYTDGSRASKYMSMTAKQLSSRDALASSPSRRIIELESPTRSQSSPSHYSRSTASPTRLASGSPFSTPKPGLNGRTSGIGGGLPTPNKTRPSLTTPRGRIPSAIAMPPPASPMSSRSVSMGDHPSSDAQDDSEVFGKPLPERGQLLKSASATSSNRSDSAASIRSLAADDRVLIEQLQSRIDALEYDNERLRVAQQTLSETDTDTTELQAVQQERDTARTQIAALESALDVVKRNTEAQEIRVKSLEDENQQLALALEDEKRVGETLIAELQSKLDAELLLVRELEIKAEAQEKIIHDSEERTKTKAEKVVFLEAQLTALSAELQEEKNELGIQIDELRSAGQETIALYEERLNAADSQRYDLEQRITTLELRLQNAQRTSSPPPAIGGSSAAEIDNETLREQILHLQRKISTMEDAIEDAQAVAEREEAAIRERMKRLKEKEDTMRKELNDGRKEVERVVKSEESARGRVEEIEEALRESTVALENAQAEVEGLRAELAHLDGLVANSTGGDLSSRVADAAQRAANDKARYMQEIARLQESLEQYKDHQPTSVSTSSDVQEVRQQNIFLQEKLHDQEIKLTALAYSLDETSKELETMKKKYNRDVTLNGLPDALRPLPLSPSSKHDISAAREEIKGLKHIVQELQKENLEVQILEENLDKSLDQDEISNGPWAGGSEESPRKLREQKNRLELEQEQLRKRLLDAEMKSARTIHDLNKEISELEALVESKIYREDELEQELERMREKMSRHSKKLSRSSTGSTESRSTVGVREQVCEICERPGHDIFNCDVLNKEAPMTLRSVEDLYCEDCESHGHVAKDCPHSLDVF</sequence>
<feature type="compositionally biased region" description="Low complexity" evidence="4">
    <location>
        <begin position="1071"/>
        <end position="1082"/>
    </location>
</feature>
<evidence type="ECO:0000256" key="4">
    <source>
        <dbReference type="SAM" id="MobiDB-lite"/>
    </source>
</evidence>
<evidence type="ECO:0000256" key="1">
    <source>
        <dbReference type="ARBA" id="ARBA00022664"/>
    </source>
</evidence>
<feature type="region of interest" description="Disordered" evidence="4">
    <location>
        <begin position="334"/>
        <end position="453"/>
    </location>
</feature>
<dbReference type="Pfam" id="PF01302">
    <property type="entry name" value="CAP_GLY"/>
    <property type="match status" value="1"/>
</dbReference>
<dbReference type="AlphaFoldDB" id="A0A9P7FTT2"/>
<organism evidence="7 8">
    <name type="scientific">Sphagnurus paluster</name>
    <dbReference type="NCBI Taxonomy" id="117069"/>
    <lineage>
        <taxon>Eukaryota</taxon>
        <taxon>Fungi</taxon>
        <taxon>Dikarya</taxon>
        <taxon>Basidiomycota</taxon>
        <taxon>Agaricomycotina</taxon>
        <taxon>Agaricomycetes</taxon>
        <taxon>Agaricomycetidae</taxon>
        <taxon>Agaricales</taxon>
        <taxon>Tricholomatineae</taxon>
        <taxon>Lyophyllaceae</taxon>
        <taxon>Sphagnurus</taxon>
    </lineage>
</organism>
<feature type="coiled-coil region" evidence="3">
    <location>
        <begin position="488"/>
        <end position="894"/>
    </location>
</feature>
<keyword evidence="2" id="KW-0862">Zinc</keyword>
<dbReference type="InterPro" id="IPR000938">
    <property type="entry name" value="CAP-Gly_domain"/>
</dbReference>
<dbReference type="EMBL" id="JABCKI010006147">
    <property type="protein sequence ID" value="KAG5635215.1"/>
    <property type="molecule type" value="Genomic_DNA"/>
</dbReference>
<evidence type="ECO:0000259" key="5">
    <source>
        <dbReference type="PROSITE" id="PS50158"/>
    </source>
</evidence>
<evidence type="ECO:0000256" key="2">
    <source>
        <dbReference type="PROSITE-ProRule" id="PRU00047"/>
    </source>
</evidence>
<feature type="compositionally biased region" description="Polar residues" evidence="4">
    <location>
        <begin position="400"/>
        <end position="409"/>
    </location>
</feature>
<keyword evidence="2" id="KW-0863">Zinc-finger</keyword>
<dbReference type="GO" id="GO:0006397">
    <property type="term" value="P:mRNA processing"/>
    <property type="evidence" value="ECO:0007669"/>
    <property type="project" value="UniProtKB-KW"/>
</dbReference>
<dbReference type="InterPro" id="IPR036859">
    <property type="entry name" value="CAP-Gly_dom_sf"/>
</dbReference>
<keyword evidence="3" id="KW-0175">Coiled coil</keyword>
<evidence type="ECO:0008006" key="9">
    <source>
        <dbReference type="Google" id="ProtNLM"/>
    </source>
</evidence>
<dbReference type="OrthoDB" id="2130750at2759"/>
<dbReference type="PROSITE" id="PS00845">
    <property type="entry name" value="CAP_GLY_1"/>
    <property type="match status" value="1"/>
</dbReference>
<feature type="compositionally biased region" description="Polar residues" evidence="4">
    <location>
        <begin position="29"/>
        <end position="41"/>
    </location>
</feature>
<dbReference type="GO" id="GO:0003676">
    <property type="term" value="F:nucleic acid binding"/>
    <property type="evidence" value="ECO:0007669"/>
    <property type="project" value="InterPro"/>
</dbReference>
<feature type="domain" description="CAP-Gly" evidence="6">
    <location>
        <begin position="161"/>
        <end position="206"/>
    </location>
</feature>
<feature type="region of interest" description="Disordered" evidence="4">
    <location>
        <begin position="62"/>
        <end position="130"/>
    </location>
</feature>